<dbReference type="STRING" id="282301.A0A267GF94"/>
<accession>A0A267GF94</accession>
<dbReference type="EMBL" id="NIVC01000363">
    <property type="protein sequence ID" value="PAA84718.1"/>
    <property type="molecule type" value="Genomic_DNA"/>
</dbReference>
<feature type="compositionally biased region" description="Basic residues" evidence="1">
    <location>
        <begin position="873"/>
        <end position="885"/>
    </location>
</feature>
<feature type="compositionally biased region" description="Gly residues" evidence="1">
    <location>
        <begin position="886"/>
        <end position="898"/>
    </location>
</feature>
<sequence length="962" mass="105149">PMANKDTGADEELDRFMQTFDFESHWKHLEETFGTSAQVKQEAGTDEAAGISKEAEKSQEVSTKASEPQLKVEPVEPAAGSPDDDSQFVRTKTRPTLQASKSFNRTKRDDTTTITKTLANNNPTKTVLLADEPSNISKLPAAVPSASPKPSQQSACLPKSRKRKSSGTPQTAASASSQSGTSGATSAAEIPTERQAMYQRRNIKFQHPFPKKSVLTLSESQQFSRLMSMRWRYAIAIAEITETDKTTHTTATDGAASSSATINEKRTLGPNVIEADLEIYRLLSPKVRKEQALFQKYAEEAHKHFPNFTTCVLPDEDKAYFNCLQRTLSHHRSRYPDYYRTLDSVSMVPRQNGDIDCWATTSDEAVKLNIKLEQVVARRGHRMLLNPHQISQSNCPSITIGVEHLADNFPNKTADNSGYQLHWKPCPISEDDFAKKLARRHDCHLVLSCATLKRMLLDRVCEAGWEMPALMEEPHDKFDAGNGQWLLCIDSTLPHFNAAGVSAADIQAKLAQMRARLKFTKANKSQKQIKKQQQEQPAEKRQKISPEAEDTDNLALLETFGTAVGDCDGNATDSSNDEDAGPETSSAATAAAVTAAASGPALIYSVLQIGRHRLLVRSRRPFILPHQTAKRLFDSVGRGFAPRPSAASRHAKYCQSATPCHLRVQLERQPYFGCETPSPLQSCRDWLACLATGGDTPLLRTRCNVFDGRVLLYEFLSPDDLAEEAAGSGLLSGGLVAFNTLANAIERLRVTVGGFPAGVRLLLRRSPGDPACRLMLSEASCREHLLSMPPNPPSASALPPPDWRPIDTVLLSHPHWRDRRVPALFDPRIVDEVDKQGIRFGSRDSSELKLDQQRQQSEFSWSYPDRGRGAGRGSHRGRGGRRGGRRGGGGGGGEGGGPRARNPESKKSQKAARWMERNRQKFSGGGSQQRVAGAGSSASSAAAAAGPKWVRASSPSAGGGGE</sequence>
<evidence type="ECO:0000313" key="3">
    <source>
        <dbReference type="EMBL" id="PAA84718.1"/>
    </source>
</evidence>
<proteinExistence type="predicted"/>
<dbReference type="Pfam" id="PF10505">
    <property type="entry name" value="NARG2_C"/>
    <property type="match status" value="1"/>
</dbReference>
<feature type="compositionally biased region" description="Basic and acidic residues" evidence="1">
    <location>
        <begin position="901"/>
        <end position="919"/>
    </location>
</feature>
<dbReference type="PANTHER" id="PTHR14633">
    <property type="entry name" value="LITTLE ELONGATION COMPLEX SUBUNIT 2"/>
    <property type="match status" value="1"/>
</dbReference>
<feature type="compositionally biased region" description="Basic and acidic residues" evidence="1">
    <location>
        <begin position="537"/>
        <end position="546"/>
    </location>
</feature>
<feature type="region of interest" description="Disordered" evidence="1">
    <location>
        <begin position="35"/>
        <end position="190"/>
    </location>
</feature>
<feature type="region of interest" description="Disordered" evidence="1">
    <location>
        <begin position="521"/>
        <end position="551"/>
    </location>
</feature>
<dbReference type="PANTHER" id="PTHR14633:SF3">
    <property type="entry name" value="LITTLE ELONGATION COMPLEX SUBUNIT 2"/>
    <property type="match status" value="1"/>
</dbReference>
<feature type="region of interest" description="Disordered" evidence="1">
    <location>
        <begin position="844"/>
        <end position="962"/>
    </location>
</feature>
<protein>
    <recommendedName>
        <fullName evidence="2">Little elongation complex subunit 2 C-terminal domain-containing protein</fullName>
    </recommendedName>
</protein>
<dbReference type="GO" id="GO:0045945">
    <property type="term" value="P:positive regulation of transcription by RNA polymerase III"/>
    <property type="evidence" value="ECO:0007669"/>
    <property type="project" value="TreeGrafter"/>
</dbReference>
<organism evidence="3 4">
    <name type="scientific">Macrostomum lignano</name>
    <dbReference type="NCBI Taxonomy" id="282301"/>
    <lineage>
        <taxon>Eukaryota</taxon>
        <taxon>Metazoa</taxon>
        <taxon>Spiralia</taxon>
        <taxon>Lophotrochozoa</taxon>
        <taxon>Platyhelminthes</taxon>
        <taxon>Rhabditophora</taxon>
        <taxon>Macrostomorpha</taxon>
        <taxon>Macrostomida</taxon>
        <taxon>Macrostomidae</taxon>
        <taxon>Macrostomum</taxon>
    </lineage>
</organism>
<feature type="region of interest" description="Disordered" evidence="1">
    <location>
        <begin position="567"/>
        <end position="587"/>
    </location>
</feature>
<feature type="domain" description="Little elongation complex subunit 2 C-terminal" evidence="2">
    <location>
        <begin position="648"/>
        <end position="827"/>
    </location>
</feature>
<feature type="non-terminal residue" evidence="3">
    <location>
        <position position="1"/>
    </location>
</feature>
<dbReference type="AlphaFoldDB" id="A0A267GF94"/>
<keyword evidence="4" id="KW-1185">Reference proteome</keyword>
<feature type="compositionally biased region" description="Low complexity" evidence="1">
    <location>
        <begin position="140"/>
        <end position="155"/>
    </location>
</feature>
<feature type="compositionally biased region" description="Low complexity" evidence="1">
    <location>
        <begin position="928"/>
        <end position="946"/>
    </location>
</feature>
<feature type="compositionally biased region" description="Low complexity" evidence="1">
    <location>
        <begin position="166"/>
        <end position="188"/>
    </location>
</feature>
<dbReference type="GO" id="GO:0042796">
    <property type="term" value="P:snRNA transcription by RNA polymerase III"/>
    <property type="evidence" value="ECO:0007669"/>
    <property type="project" value="TreeGrafter"/>
</dbReference>
<name>A0A267GF94_9PLAT</name>
<dbReference type="InterPro" id="IPR019535">
    <property type="entry name" value="ICE2_C"/>
</dbReference>
<comment type="caution">
    <text evidence="3">The sequence shown here is derived from an EMBL/GenBank/DDBJ whole genome shotgun (WGS) entry which is preliminary data.</text>
</comment>
<evidence type="ECO:0000259" key="2">
    <source>
        <dbReference type="Pfam" id="PF10505"/>
    </source>
</evidence>
<feature type="compositionally biased region" description="Polar residues" evidence="1">
    <location>
        <begin position="88"/>
        <end position="103"/>
    </location>
</feature>
<dbReference type="Proteomes" id="UP000215902">
    <property type="component" value="Unassembled WGS sequence"/>
</dbReference>
<dbReference type="GO" id="GO:0008023">
    <property type="term" value="C:transcription elongation factor complex"/>
    <property type="evidence" value="ECO:0007669"/>
    <property type="project" value="InterPro"/>
</dbReference>
<gene>
    <name evidence="3" type="ORF">BOX15_Mlig029390g1</name>
</gene>
<evidence type="ECO:0000256" key="1">
    <source>
        <dbReference type="SAM" id="MobiDB-lite"/>
    </source>
</evidence>
<evidence type="ECO:0000313" key="4">
    <source>
        <dbReference type="Proteomes" id="UP000215902"/>
    </source>
</evidence>
<reference evidence="3 4" key="1">
    <citation type="submission" date="2017-06" db="EMBL/GenBank/DDBJ databases">
        <title>A platform for efficient transgenesis in Macrostomum lignano, a flatworm model organism for stem cell research.</title>
        <authorList>
            <person name="Berezikov E."/>
        </authorList>
    </citation>
    <scope>NUCLEOTIDE SEQUENCE [LARGE SCALE GENOMIC DNA]</scope>
    <source>
        <strain evidence="3">DV1</strain>
        <tissue evidence="3">Whole organism</tissue>
    </source>
</reference>
<dbReference type="GO" id="GO:0042795">
    <property type="term" value="P:snRNA transcription by RNA polymerase II"/>
    <property type="evidence" value="ECO:0007669"/>
    <property type="project" value="TreeGrafter"/>
</dbReference>